<keyword evidence="2" id="KW-0732">Signal</keyword>
<keyword evidence="4" id="KW-1185">Reference proteome</keyword>
<organism evidence="3 4">
    <name type="scientific">Caldifermentibacillus hisashii</name>
    <dbReference type="NCBI Taxonomy" id="996558"/>
    <lineage>
        <taxon>Bacteria</taxon>
        <taxon>Bacillati</taxon>
        <taxon>Bacillota</taxon>
        <taxon>Bacilli</taxon>
        <taxon>Bacillales</taxon>
        <taxon>Bacillaceae</taxon>
        <taxon>Caldifermentibacillus</taxon>
    </lineage>
</organism>
<feature type="region of interest" description="Disordered" evidence="1">
    <location>
        <begin position="22"/>
        <end position="62"/>
    </location>
</feature>
<evidence type="ECO:0000313" key="3">
    <source>
        <dbReference type="EMBL" id="MEL3959346.1"/>
    </source>
</evidence>
<evidence type="ECO:0000256" key="1">
    <source>
        <dbReference type="SAM" id="MobiDB-lite"/>
    </source>
</evidence>
<dbReference type="RefSeq" id="WP_342020984.1">
    <property type="nucleotide sequence ID" value="NZ_JBBYAK010000002.1"/>
</dbReference>
<evidence type="ECO:0008006" key="5">
    <source>
        <dbReference type="Google" id="ProtNLM"/>
    </source>
</evidence>
<reference evidence="3 4" key="1">
    <citation type="submission" date="2024-03" db="EMBL/GenBank/DDBJ databases">
        <title>Bacilli Hybrid Assemblies.</title>
        <authorList>
            <person name="Kovac J."/>
        </authorList>
    </citation>
    <scope>NUCLEOTIDE SEQUENCE [LARGE SCALE GENOMIC DNA]</scope>
    <source>
        <strain evidence="3 4">FSL M8-0022</strain>
    </source>
</reference>
<name>A0ABU9K2J5_9BACI</name>
<proteinExistence type="predicted"/>
<sequence>MKKIIVLMLISLLFLVACSNENESKTDKKIDDTQQVEETEKKDVQDSDSQEKTVNKKTKKRL</sequence>
<dbReference type="EMBL" id="JBBYAK010000002">
    <property type="protein sequence ID" value="MEL3959346.1"/>
    <property type="molecule type" value="Genomic_DNA"/>
</dbReference>
<evidence type="ECO:0000256" key="2">
    <source>
        <dbReference type="SAM" id="SignalP"/>
    </source>
</evidence>
<comment type="caution">
    <text evidence="3">The sequence shown here is derived from an EMBL/GenBank/DDBJ whole genome shotgun (WGS) entry which is preliminary data.</text>
</comment>
<feature type="compositionally biased region" description="Basic and acidic residues" evidence="1">
    <location>
        <begin position="22"/>
        <end position="54"/>
    </location>
</feature>
<evidence type="ECO:0000313" key="4">
    <source>
        <dbReference type="Proteomes" id="UP001459714"/>
    </source>
</evidence>
<gene>
    <name evidence="3" type="ORF">NST17_19520</name>
</gene>
<dbReference type="PROSITE" id="PS51257">
    <property type="entry name" value="PROKAR_LIPOPROTEIN"/>
    <property type="match status" value="1"/>
</dbReference>
<feature type="chain" id="PRO_5046081440" description="Lipoprotein" evidence="2">
    <location>
        <begin position="20"/>
        <end position="62"/>
    </location>
</feature>
<protein>
    <recommendedName>
        <fullName evidence="5">Lipoprotein</fullName>
    </recommendedName>
</protein>
<dbReference type="Proteomes" id="UP001459714">
    <property type="component" value="Unassembled WGS sequence"/>
</dbReference>
<feature type="signal peptide" evidence="2">
    <location>
        <begin position="1"/>
        <end position="19"/>
    </location>
</feature>
<accession>A0ABU9K2J5</accession>